<dbReference type="RefSeq" id="WP_198569557.1">
    <property type="nucleotide sequence ID" value="NZ_CP066167.1"/>
</dbReference>
<dbReference type="GO" id="GO:0015031">
    <property type="term" value="P:protein transport"/>
    <property type="evidence" value="ECO:0007669"/>
    <property type="project" value="UniProtKB-KW"/>
</dbReference>
<dbReference type="GO" id="GO:0098797">
    <property type="term" value="C:plasma membrane protein complex"/>
    <property type="evidence" value="ECO:0007669"/>
    <property type="project" value="TreeGrafter"/>
</dbReference>
<keyword evidence="8 11" id="KW-1133">Transmembrane helix</keyword>
<dbReference type="Pfam" id="PF03544">
    <property type="entry name" value="TonB_C"/>
    <property type="match status" value="1"/>
</dbReference>
<evidence type="ECO:0000256" key="10">
    <source>
        <dbReference type="SAM" id="MobiDB-lite"/>
    </source>
</evidence>
<dbReference type="KEGG" id="snan:I6N98_17230"/>
<feature type="region of interest" description="Disordered" evidence="10">
    <location>
        <begin position="127"/>
        <end position="172"/>
    </location>
</feature>
<feature type="transmembrane region" description="Helical" evidence="11">
    <location>
        <begin position="21"/>
        <end position="41"/>
    </location>
</feature>
<dbReference type="Gene3D" id="3.30.1150.10">
    <property type="match status" value="1"/>
</dbReference>
<reference evidence="13 14" key="1">
    <citation type="submission" date="2020-12" db="EMBL/GenBank/DDBJ databases">
        <authorList>
            <person name="Shan Y."/>
        </authorList>
    </citation>
    <scope>NUCLEOTIDE SEQUENCE [LARGE SCALE GENOMIC DNA]</scope>
    <source>
        <strain evidence="14">csc3.9</strain>
    </source>
</reference>
<dbReference type="Proteomes" id="UP000596063">
    <property type="component" value="Chromosome"/>
</dbReference>
<dbReference type="EMBL" id="CP066167">
    <property type="protein sequence ID" value="QQD18059.1"/>
    <property type="molecule type" value="Genomic_DNA"/>
</dbReference>
<keyword evidence="9 11" id="KW-0472">Membrane</keyword>
<dbReference type="InterPro" id="IPR037682">
    <property type="entry name" value="TonB_C"/>
</dbReference>
<keyword evidence="7" id="KW-0653">Protein transport</keyword>
<dbReference type="PROSITE" id="PS52015">
    <property type="entry name" value="TONB_CTD"/>
    <property type="match status" value="1"/>
</dbReference>
<evidence type="ECO:0000256" key="7">
    <source>
        <dbReference type="ARBA" id="ARBA00022927"/>
    </source>
</evidence>
<accession>A0A7T4R0I0</accession>
<gene>
    <name evidence="13" type="ORF">I6N98_17230</name>
</gene>
<feature type="compositionally biased region" description="Basic and acidic residues" evidence="10">
    <location>
        <begin position="128"/>
        <end position="146"/>
    </location>
</feature>
<name>A0A7T4R0I0_9GAMM</name>
<evidence type="ECO:0000313" key="13">
    <source>
        <dbReference type="EMBL" id="QQD18059.1"/>
    </source>
</evidence>
<dbReference type="AlphaFoldDB" id="A0A7T4R0I0"/>
<dbReference type="GO" id="GO:0055085">
    <property type="term" value="P:transmembrane transport"/>
    <property type="evidence" value="ECO:0007669"/>
    <property type="project" value="InterPro"/>
</dbReference>
<dbReference type="PANTHER" id="PTHR33446">
    <property type="entry name" value="PROTEIN TONB-RELATED"/>
    <property type="match status" value="1"/>
</dbReference>
<dbReference type="InterPro" id="IPR006260">
    <property type="entry name" value="TonB/TolA_C"/>
</dbReference>
<evidence type="ECO:0000313" key="14">
    <source>
        <dbReference type="Proteomes" id="UP000596063"/>
    </source>
</evidence>
<keyword evidence="4" id="KW-1003">Cell membrane</keyword>
<evidence type="ECO:0000256" key="9">
    <source>
        <dbReference type="ARBA" id="ARBA00023136"/>
    </source>
</evidence>
<dbReference type="InterPro" id="IPR051045">
    <property type="entry name" value="TonB-dependent_transducer"/>
</dbReference>
<organism evidence="13 14">
    <name type="scientific">Spongiibacter nanhainus</name>
    <dbReference type="NCBI Taxonomy" id="2794344"/>
    <lineage>
        <taxon>Bacteria</taxon>
        <taxon>Pseudomonadati</taxon>
        <taxon>Pseudomonadota</taxon>
        <taxon>Gammaproteobacteria</taxon>
        <taxon>Cellvibrionales</taxon>
        <taxon>Spongiibacteraceae</taxon>
        <taxon>Spongiibacter</taxon>
    </lineage>
</organism>
<dbReference type="NCBIfam" id="TIGR01352">
    <property type="entry name" value="tonB_Cterm"/>
    <property type="match status" value="1"/>
</dbReference>
<protein>
    <submittedName>
        <fullName evidence="13">TonB family protein</fullName>
    </submittedName>
</protein>
<evidence type="ECO:0000256" key="2">
    <source>
        <dbReference type="ARBA" id="ARBA00006555"/>
    </source>
</evidence>
<evidence type="ECO:0000256" key="4">
    <source>
        <dbReference type="ARBA" id="ARBA00022475"/>
    </source>
</evidence>
<dbReference type="GO" id="GO:0031992">
    <property type="term" value="F:energy transducer activity"/>
    <property type="evidence" value="ECO:0007669"/>
    <property type="project" value="TreeGrafter"/>
</dbReference>
<evidence type="ECO:0000259" key="12">
    <source>
        <dbReference type="PROSITE" id="PS52015"/>
    </source>
</evidence>
<comment type="similarity">
    <text evidence="2">Belongs to the TonB family.</text>
</comment>
<evidence type="ECO:0000256" key="11">
    <source>
        <dbReference type="SAM" id="Phobius"/>
    </source>
</evidence>
<comment type="subcellular location">
    <subcellularLocation>
        <location evidence="1">Cell inner membrane</location>
        <topology evidence="1">Single-pass membrane protein</topology>
        <orientation evidence="1">Periplasmic side</orientation>
    </subcellularLocation>
</comment>
<keyword evidence="3" id="KW-0813">Transport</keyword>
<evidence type="ECO:0000256" key="8">
    <source>
        <dbReference type="ARBA" id="ARBA00022989"/>
    </source>
</evidence>
<feature type="domain" description="TonB C-terminal" evidence="12">
    <location>
        <begin position="178"/>
        <end position="268"/>
    </location>
</feature>
<keyword evidence="14" id="KW-1185">Reference proteome</keyword>
<keyword evidence="6 11" id="KW-0812">Transmembrane</keyword>
<dbReference type="PANTHER" id="PTHR33446:SF2">
    <property type="entry name" value="PROTEIN TONB"/>
    <property type="match status" value="1"/>
</dbReference>
<evidence type="ECO:0000256" key="1">
    <source>
        <dbReference type="ARBA" id="ARBA00004383"/>
    </source>
</evidence>
<evidence type="ECO:0000256" key="5">
    <source>
        <dbReference type="ARBA" id="ARBA00022519"/>
    </source>
</evidence>
<keyword evidence="5" id="KW-0997">Cell inner membrane</keyword>
<sequence length="268" mass="28399">MSQSAAVNTEQKSGIAQSAEGVVAIALFAVCATAGLAAWLLSGGDADSSAPPAAVVEVSAGLEAGGQEDDELAVLSDWQQRIDSEFDQRDQARRQQAQSQAMQQQAEALAAAQAAANAAQEAAAAAEARARAAERERQRALEEARRQQQVAEAEAESEPTPQQPSAPARGAQVAAAERVPAAIDWESCRRPVYPQAAVRFRQEGTVILAFNVDAQGNVEEGSVKESSGYQRLDNAALQALSRCKFEPERVAGRARASSAEVRFAWRLN</sequence>
<evidence type="ECO:0000256" key="3">
    <source>
        <dbReference type="ARBA" id="ARBA00022448"/>
    </source>
</evidence>
<dbReference type="SUPFAM" id="SSF74653">
    <property type="entry name" value="TolA/TonB C-terminal domain"/>
    <property type="match status" value="1"/>
</dbReference>
<proteinExistence type="inferred from homology"/>
<evidence type="ECO:0000256" key="6">
    <source>
        <dbReference type="ARBA" id="ARBA00022692"/>
    </source>
</evidence>